<evidence type="ECO:0000313" key="4">
    <source>
        <dbReference type="EMBL" id="QMU30825.1"/>
    </source>
</evidence>
<dbReference type="AlphaFoldDB" id="A0A7L7LE68"/>
<dbReference type="InterPro" id="IPR008978">
    <property type="entry name" value="HSP20-like_chaperone"/>
</dbReference>
<dbReference type="SUPFAM" id="SSF49764">
    <property type="entry name" value="HSP20-like chaperones"/>
    <property type="match status" value="1"/>
</dbReference>
<evidence type="ECO:0000313" key="5">
    <source>
        <dbReference type="Proteomes" id="UP000514509"/>
    </source>
</evidence>
<evidence type="ECO:0000256" key="2">
    <source>
        <dbReference type="RuleBase" id="RU003616"/>
    </source>
</evidence>
<dbReference type="PANTHER" id="PTHR11527">
    <property type="entry name" value="HEAT-SHOCK PROTEIN 20 FAMILY MEMBER"/>
    <property type="match status" value="1"/>
</dbReference>
<keyword evidence="5" id="KW-1185">Reference proteome</keyword>
<dbReference type="RefSeq" id="WP_182413267.1">
    <property type="nucleotide sequence ID" value="NZ_CP055153.1"/>
</dbReference>
<dbReference type="EMBL" id="CP055153">
    <property type="protein sequence ID" value="QMU30825.1"/>
    <property type="molecule type" value="Genomic_DNA"/>
</dbReference>
<gene>
    <name evidence="4" type="ORF">HUW48_23575</name>
</gene>
<organism evidence="4 5">
    <name type="scientific">Adhaeribacter radiodurans</name>
    <dbReference type="NCBI Taxonomy" id="2745197"/>
    <lineage>
        <taxon>Bacteria</taxon>
        <taxon>Pseudomonadati</taxon>
        <taxon>Bacteroidota</taxon>
        <taxon>Cytophagia</taxon>
        <taxon>Cytophagales</taxon>
        <taxon>Hymenobacteraceae</taxon>
        <taxon>Adhaeribacter</taxon>
    </lineage>
</organism>
<reference evidence="4 5" key="2">
    <citation type="submission" date="2020-08" db="EMBL/GenBank/DDBJ databases">
        <title>Adhaeribacter dokdonensis sp. nov., isolated from the rhizosphere of Elymus tsukushiensis, a plant native to the Dokdo Islands, Republic of Korea.</title>
        <authorList>
            <person name="Ghim S.Y."/>
        </authorList>
    </citation>
    <scope>NUCLEOTIDE SEQUENCE [LARGE SCALE GENOMIC DNA]</scope>
    <source>
        <strain evidence="4 5">KUDC8001</strain>
    </source>
</reference>
<dbReference type="InterPro" id="IPR002068">
    <property type="entry name" value="A-crystallin/Hsp20_dom"/>
</dbReference>
<feature type="domain" description="SHSP" evidence="3">
    <location>
        <begin position="31"/>
        <end position="143"/>
    </location>
</feature>
<protein>
    <submittedName>
        <fullName evidence="4">Hsp20/alpha crystallin family protein</fullName>
    </submittedName>
</protein>
<dbReference type="Gene3D" id="2.60.40.790">
    <property type="match status" value="1"/>
</dbReference>
<dbReference type="InterPro" id="IPR031107">
    <property type="entry name" value="Small_HSP"/>
</dbReference>
<proteinExistence type="inferred from homology"/>
<comment type="similarity">
    <text evidence="1 2">Belongs to the small heat shock protein (HSP20) family.</text>
</comment>
<accession>A0A7L7LE68</accession>
<dbReference type="Proteomes" id="UP000514509">
    <property type="component" value="Chromosome"/>
</dbReference>
<evidence type="ECO:0000259" key="3">
    <source>
        <dbReference type="PROSITE" id="PS01031"/>
    </source>
</evidence>
<reference evidence="4 5" key="1">
    <citation type="submission" date="2020-06" db="EMBL/GenBank/DDBJ databases">
        <authorList>
            <person name="Hwang Y.J."/>
        </authorList>
    </citation>
    <scope>NUCLEOTIDE SEQUENCE [LARGE SCALE GENOMIC DNA]</scope>
    <source>
        <strain evidence="4 5">KUDC8001</strain>
    </source>
</reference>
<dbReference type="Pfam" id="PF00011">
    <property type="entry name" value="HSP20"/>
    <property type="match status" value="1"/>
</dbReference>
<dbReference type="PROSITE" id="PS01031">
    <property type="entry name" value="SHSP"/>
    <property type="match status" value="1"/>
</dbReference>
<sequence length="160" mass="18348">MKPTLFNNQITLPWISDPLDYLIDRPIENLPGSSPYLPDNNFRQTPDSYILEVAVPGMSRKQLKLEVENQVLTIRGKKKHKTNSGWFTKKTTYRSTHFYKTYVLPDDADTDSIWAKCTSGLLKITIPKVKSKSTKKIIPVNGTTEPVRNKWQKVRGSLKI</sequence>
<evidence type="ECO:0000256" key="1">
    <source>
        <dbReference type="PROSITE-ProRule" id="PRU00285"/>
    </source>
</evidence>
<dbReference type="CDD" id="cd06464">
    <property type="entry name" value="ACD_sHsps-like"/>
    <property type="match status" value="1"/>
</dbReference>
<name>A0A7L7LE68_9BACT</name>
<dbReference type="KEGG" id="add:HUW48_23575"/>